<evidence type="ECO:0000256" key="1">
    <source>
        <dbReference type="SAM" id="MobiDB-lite"/>
    </source>
</evidence>
<gene>
    <name evidence="2" type="ORF">OFLC_LOCUS11301</name>
</gene>
<feature type="region of interest" description="Disordered" evidence="1">
    <location>
        <begin position="69"/>
        <end position="99"/>
    </location>
</feature>
<keyword evidence="3" id="KW-1185">Reference proteome</keyword>
<evidence type="ECO:0000313" key="4">
    <source>
        <dbReference type="WBParaSite" id="OFLC_0001130901-mRNA-1"/>
    </source>
</evidence>
<protein>
    <submittedName>
        <fullName evidence="2 4">Uncharacterized protein</fullName>
    </submittedName>
</protein>
<sequence>MSLQPESKADEEPRIEIGSGTSAATIPRRRIIYRPFSINSQTATTTVTATIRDTLIAVRDAVAASITTTASSNLPKPSTSTTNITATDTPTISVNPSSTSTISQHAVCSVSPEVNAVAPTTGP</sequence>
<accession>A0A183HUZ7</accession>
<reference evidence="2 3" key="2">
    <citation type="submission" date="2018-11" db="EMBL/GenBank/DDBJ databases">
        <authorList>
            <consortium name="Pathogen Informatics"/>
        </authorList>
    </citation>
    <scope>NUCLEOTIDE SEQUENCE [LARGE SCALE GENOMIC DNA]</scope>
</reference>
<dbReference type="AlphaFoldDB" id="A0A183HUZ7"/>
<name>A0A183HUZ7_9BILA</name>
<dbReference type="STRING" id="387005.A0A183HUZ7"/>
<proteinExistence type="predicted"/>
<dbReference type="WBParaSite" id="OFLC_0001130901-mRNA-1">
    <property type="protein sequence ID" value="OFLC_0001130901-mRNA-1"/>
    <property type="gene ID" value="OFLC_0001130901"/>
</dbReference>
<organism evidence="4">
    <name type="scientific">Onchocerca flexuosa</name>
    <dbReference type="NCBI Taxonomy" id="387005"/>
    <lineage>
        <taxon>Eukaryota</taxon>
        <taxon>Metazoa</taxon>
        <taxon>Ecdysozoa</taxon>
        <taxon>Nematoda</taxon>
        <taxon>Chromadorea</taxon>
        <taxon>Rhabditida</taxon>
        <taxon>Spirurina</taxon>
        <taxon>Spiruromorpha</taxon>
        <taxon>Filarioidea</taxon>
        <taxon>Onchocercidae</taxon>
        <taxon>Onchocerca</taxon>
    </lineage>
</organism>
<dbReference type="Proteomes" id="UP000267606">
    <property type="component" value="Unassembled WGS sequence"/>
</dbReference>
<reference evidence="4" key="1">
    <citation type="submission" date="2016-06" db="UniProtKB">
        <authorList>
            <consortium name="WormBaseParasite"/>
        </authorList>
    </citation>
    <scope>IDENTIFICATION</scope>
</reference>
<feature type="compositionally biased region" description="Low complexity" evidence="1">
    <location>
        <begin position="69"/>
        <end position="93"/>
    </location>
</feature>
<evidence type="ECO:0000313" key="2">
    <source>
        <dbReference type="EMBL" id="VDO75483.1"/>
    </source>
</evidence>
<dbReference type="EMBL" id="UZAJ01016175">
    <property type="protein sequence ID" value="VDO75483.1"/>
    <property type="molecule type" value="Genomic_DNA"/>
</dbReference>
<feature type="region of interest" description="Disordered" evidence="1">
    <location>
        <begin position="1"/>
        <end position="24"/>
    </location>
</feature>
<evidence type="ECO:0000313" key="3">
    <source>
        <dbReference type="Proteomes" id="UP000267606"/>
    </source>
</evidence>